<keyword evidence="4 7" id="KW-0812">Transmembrane</keyword>
<evidence type="ECO:0000313" key="8">
    <source>
        <dbReference type="EMBL" id="SFV63624.1"/>
    </source>
</evidence>
<accession>A0A1W1CCY3</accession>
<keyword evidence="5 7" id="KW-1133">Transmembrane helix</keyword>
<feature type="transmembrane region" description="Helical" evidence="7">
    <location>
        <begin position="99"/>
        <end position="118"/>
    </location>
</feature>
<feature type="transmembrane region" description="Helical" evidence="7">
    <location>
        <begin position="235"/>
        <end position="254"/>
    </location>
</feature>
<dbReference type="PANTHER" id="PTHR34856">
    <property type="entry name" value="PROTEIN NRFD"/>
    <property type="match status" value="1"/>
</dbReference>
<proteinExistence type="inferred from homology"/>
<protein>
    <submittedName>
        <fullName evidence="8">MOLYBDOPTERIN OXIDOREDUCTASE, MEMBRANE SUBUNIT</fullName>
    </submittedName>
</protein>
<keyword evidence="3" id="KW-1003">Cell membrane</keyword>
<dbReference type="InterPro" id="IPR052049">
    <property type="entry name" value="Electron_transfer_protein"/>
</dbReference>
<dbReference type="Pfam" id="PF03916">
    <property type="entry name" value="NrfD"/>
    <property type="match status" value="1"/>
</dbReference>
<feature type="transmembrane region" description="Helical" evidence="7">
    <location>
        <begin position="304"/>
        <end position="323"/>
    </location>
</feature>
<evidence type="ECO:0000256" key="4">
    <source>
        <dbReference type="ARBA" id="ARBA00022692"/>
    </source>
</evidence>
<keyword evidence="6 7" id="KW-0472">Membrane</keyword>
<feature type="transmembrane region" description="Helical" evidence="7">
    <location>
        <begin position="21"/>
        <end position="40"/>
    </location>
</feature>
<dbReference type="PANTHER" id="PTHR34856:SF2">
    <property type="entry name" value="PROTEIN NRFD"/>
    <property type="match status" value="1"/>
</dbReference>
<feature type="transmembrane region" description="Helical" evidence="7">
    <location>
        <begin position="274"/>
        <end position="297"/>
    </location>
</feature>
<evidence type="ECO:0000256" key="2">
    <source>
        <dbReference type="ARBA" id="ARBA00008929"/>
    </source>
</evidence>
<evidence type="ECO:0000256" key="3">
    <source>
        <dbReference type="ARBA" id="ARBA00022475"/>
    </source>
</evidence>
<organism evidence="8">
    <name type="scientific">hydrothermal vent metagenome</name>
    <dbReference type="NCBI Taxonomy" id="652676"/>
    <lineage>
        <taxon>unclassified sequences</taxon>
        <taxon>metagenomes</taxon>
        <taxon>ecological metagenomes</taxon>
    </lineage>
</organism>
<evidence type="ECO:0000256" key="6">
    <source>
        <dbReference type="ARBA" id="ARBA00023136"/>
    </source>
</evidence>
<feature type="transmembrane region" description="Helical" evidence="7">
    <location>
        <begin position="60"/>
        <end position="87"/>
    </location>
</feature>
<evidence type="ECO:0000256" key="1">
    <source>
        <dbReference type="ARBA" id="ARBA00004651"/>
    </source>
</evidence>
<feature type="transmembrane region" description="Helical" evidence="7">
    <location>
        <begin position="352"/>
        <end position="375"/>
    </location>
</feature>
<sequence>MKISDYIPLKESISFRLAPTPVNIVLALITAGLIFFYLYGVMHFFEHGHHAYNVTRTHPWGFLVAAYEFFVAIAMGSIVVAASGIFFDIHVISPLIKRLLMFGLLSLFAGFTAFLFEIGHPITMVIYTALSGNVTSALFWLGVFYPSFMLFTILTFISYSKNVGPTKIFALFAIIFANSSVLTAGSIFGLLNARDFSSGVFYPIEFMATAILGGIFLLTLITVMFRRDDFLQAVLALKKVSIAILSLLLIMYIIKYLTGIYGDVPAKAQAVNYIFTSANFLIFELGLGIIFPLFVAVFGSTQKIGLFALASFFGLVGIMFSRIDLVNGVEVVPLQTMATRVYQEMPTLITDYIPSMTELAIGLGAVGVFIFFMYLAENIFDLDTQAQ</sequence>
<reference evidence="8" key="1">
    <citation type="submission" date="2016-10" db="EMBL/GenBank/DDBJ databases">
        <authorList>
            <person name="de Groot N.N."/>
        </authorList>
    </citation>
    <scope>NUCLEOTIDE SEQUENCE</scope>
</reference>
<dbReference type="AlphaFoldDB" id="A0A1W1CCY3"/>
<feature type="transmembrane region" description="Helical" evidence="7">
    <location>
        <begin position="138"/>
        <end position="157"/>
    </location>
</feature>
<dbReference type="InterPro" id="IPR005614">
    <property type="entry name" value="NrfD-like"/>
</dbReference>
<comment type="subcellular location">
    <subcellularLocation>
        <location evidence="1">Cell membrane</location>
        <topology evidence="1">Multi-pass membrane protein</topology>
    </subcellularLocation>
</comment>
<comment type="similarity">
    <text evidence="2">Belongs to the NrfD family.</text>
</comment>
<dbReference type="EMBL" id="FPHH01000075">
    <property type="protein sequence ID" value="SFV63624.1"/>
    <property type="molecule type" value="Genomic_DNA"/>
</dbReference>
<gene>
    <name evidence="8" type="ORF">MNB_SM-5-1450</name>
</gene>
<name>A0A1W1CCY3_9ZZZZ</name>
<feature type="transmembrane region" description="Helical" evidence="7">
    <location>
        <begin position="200"/>
        <end position="223"/>
    </location>
</feature>
<evidence type="ECO:0000256" key="5">
    <source>
        <dbReference type="ARBA" id="ARBA00022989"/>
    </source>
</evidence>
<feature type="transmembrane region" description="Helical" evidence="7">
    <location>
        <begin position="169"/>
        <end position="188"/>
    </location>
</feature>
<evidence type="ECO:0000256" key="7">
    <source>
        <dbReference type="SAM" id="Phobius"/>
    </source>
</evidence>
<dbReference type="GO" id="GO:0005886">
    <property type="term" value="C:plasma membrane"/>
    <property type="evidence" value="ECO:0007669"/>
    <property type="project" value="UniProtKB-SubCell"/>
</dbReference>